<dbReference type="Proteomes" id="UP000708208">
    <property type="component" value="Unassembled WGS sequence"/>
</dbReference>
<feature type="non-terminal residue" evidence="2">
    <location>
        <position position="1"/>
    </location>
</feature>
<reference evidence="2" key="1">
    <citation type="submission" date="2021-06" db="EMBL/GenBank/DDBJ databases">
        <authorList>
            <person name="Hodson N. C."/>
            <person name="Mongue J. A."/>
            <person name="Jaron S. K."/>
        </authorList>
    </citation>
    <scope>NUCLEOTIDE SEQUENCE</scope>
</reference>
<organism evidence="2 3">
    <name type="scientific">Allacma fusca</name>
    <dbReference type="NCBI Taxonomy" id="39272"/>
    <lineage>
        <taxon>Eukaryota</taxon>
        <taxon>Metazoa</taxon>
        <taxon>Ecdysozoa</taxon>
        <taxon>Arthropoda</taxon>
        <taxon>Hexapoda</taxon>
        <taxon>Collembola</taxon>
        <taxon>Symphypleona</taxon>
        <taxon>Sminthuridae</taxon>
        <taxon>Allacma</taxon>
    </lineage>
</organism>
<feature type="domain" description="Phosphofurin acidic cluster sorting protein 1/2 C-terminal" evidence="1">
    <location>
        <begin position="5"/>
        <end position="58"/>
    </location>
</feature>
<keyword evidence="3" id="KW-1185">Reference proteome</keyword>
<comment type="caution">
    <text evidence="2">The sequence shown here is derived from an EMBL/GenBank/DDBJ whole genome shotgun (WGS) entry which is preliminary data.</text>
</comment>
<dbReference type="EMBL" id="CAJVCH010024231">
    <property type="protein sequence ID" value="CAG7696152.1"/>
    <property type="molecule type" value="Genomic_DNA"/>
</dbReference>
<evidence type="ECO:0000313" key="2">
    <source>
        <dbReference type="EMBL" id="CAG7696152.1"/>
    </source>
</evidence>
<proteinExistence type="predicted"/>
<name>A0A8J2NLM4_9HEXA</name>
<dbReference type="Pfam" id="PF10254">
    <property type="entry name" value="Pacs-1"/>
    <property type="match status" value="1"/>
</dbReference>
<protein>
    <recommendedName>
        <fullName evidence="1">Phosphofurin acidic cluster sorting protein 1/2 C-terminal domain-containing protein</fullName>
    </recommendedName>
</protein>
<accession>A0A8J2NLM4</accession>
<sequence>TIQRTPENALSVFYILKEHKKQKIIRLGKKKEKETDVKNLSMDGISRLVCLAKSQKPIKRKYRWFRPAYFVFTYI</sequence>
<evidence type="ECO:0000313" key="3">
    <source>
        <dbReference type="Proteomes" id="UP000708208"/>
    </source>
</evidence>
<dbReference type="AlphaFoldDB" id="A0A8J2NLM4"/>
<dbReference type="InterPro" id="IPR019381">
    <property type="entry name" value="PACS1/2_C"/>
</dbReference>
<gene>
    <name evidence="2" type="ORF">AFUS01_LOCUS3937</name>
</gene>
<evidence type="ECO:0000259" key="1">
    <source>
        <dbReference type="Pfam" id="PF10254"/>
    </source>
</evidence>